<keyword evidence="4" id="KW-1185">Reference proteome</keyword>
<dbReference type="OrthoDB" id="7026286at2"/>
<evidence type="ECO:0000313" key="1">
    <source>
        <dbReference type="EMBL" id="ALP40513.1"/>
    </source>
</evidence>
<dbReference type="Gene3D" id="1.25.40.10">
    <property type="entry name" value="Tetratricopeptide repeat domain"/>
    <property type="match status" value="1"/>
</dbReference>
<evidence type="ECO:0000313" key="3">
    <source>
        <dbReference type="Proteomes" id="UP000058114"/>
    </source>
</evidence>
<reference evidence="1 3" key="2">
    <citation type="journal article" date="2016" name="Genome Announc.">
        <title>Complete Genome Sequence of the Highly Virulent Aeromonas schubertii Strain WL1483, Isolated from Diseased Snakehead Fish (Channa argus) in China.</title>
        <authorList>
            <person name="Liu L."/>
            <person name="Li N."/>
            <person name="Zhang D."/>
            <person name="Fu X."/>
            <person name="Shi C."/>
            <person name="Lin Q."/>
            <person name="Hao G."/>
        </authorList>
    </citation>
    <scope>NUCLEOTIDE SEQUENCE [LARGE SCALE GENOMIC DNA]</scope>
    <source>
        <strain evidence="1 3">WL1483</strain>
    </source>
</reference>
<accession>A0A0S2SFP7</accession>
<reference evidence="3" key="1">
    <citation type="submission" date="2015-10" db="EMBL/GenBank/DDBJ databases">
        <title>Complete Genome Sequence of Aeromonas schubertii strain WL1483.</title>
        <authorList>
            <person name="Liu L."/>
        </authorList>
    </citation>
    <scope>NUCLEOTIDE SEQUENCE [LARGE SCALE GENOMIC DNA]</scope>
    <source>
        <strain evidence="3">WL1483</strain>
    </source>
</reference>
<evidence type="ECO:0000313" key="2">
    <source>
        <dbReference type="EMBL" id="MBZ6066703.1"/>
    </source>
</evidence>
<dbReference type="STRING" id="652.WL1483_1094"/>
<dbReference type="KEGG" id="asr:WL1483_1094"/>
<dbReference type="SUPFAM" id="SSF48452">
    <property type="entry name" value="TPR-like"/>
    <property type="match status" value="1"/>
</dbReference>
<gene>
    <name evidence="1" type="primary">yscY</name>
    <name evidence="2" type="ORF">LA374_10850</name>
    <name evidence="1" type="ORF">WL1483_1094</name>
</gene>
<protein>
    <submittedName>
        <fullName evidence="2">Chaperone protein YscY</fullName>
    </submittedName>
    <submittedName>
        <fullName evidence="1">Molecular chaperone</fullName>
    </submittedName>
</protein>
<dbReference type="PATRIC" id="fig|652.5.peg.1914"/>
<dbReference type="InterPro" id="IPR011990">
    <property type="entry name" value="TPR-like_helical_dom_sf"/>
</dbReference>
<evidence type="ECO:0000313" key="4">
    <source>
        <dbReference type="Proteomes" id="UP000774958"/>
    </source>
</evidence>
<sequence length="114" mass="13023">MTLTERQQAFLLLNGWLQLQYGQAERACILLDALLHLSPDHLAARRCRLVALLKSGQGVRAQQEATWLVLNDDPQPGSWLCLSRAHQLSGELELARHAYQRYLELEEQYESAQP</sequence>
<dbReference type="EMBL" id="JAIRBT010000012">
    <property type="protein sequence ID" value="MBZ6066703.1"/>
    <property type="molecule type" value="Genomic_DNA"/>
</dbReference>
<dbReference type="Proteomes" id="UP000058114">
    <property type="component" value="Chromosome"/>
</dbReference>
<dbReference type="Proteomes" id="UP000774958">
    <property type="component" value="Unassembled WGS sequence"/>
</dbReference>
<name>A0A0S2SFP7_9GAMM</name>
<proteinExistence type="predicted"/>
<dbReference type="AlphaFoldDB" id="A0A0S2SFP7"/>
<dbReference type="RefSeq" id="WP_050666220.1">
    <property type="nucleotide sequence ID" value="NZ_CDDB01000047.1"/>
</dbReference>
<reference evidence="2 4" key="3">
    <citation type="submission" date="2021-09" db="EMBL/GenBank/DDBJ databases">
        <title>Aeromonas schubertii isolated from Asian sea bass.</title>
        <authorList>
            <person name="Pinpimai K."/>
        </authorList>
    </citation>
    <scope>NUCLEOTIDE SEQUENCE [LARGE SCALE GENOMIC DNA]</scope>
    <source>
        <strain evidence="2 4">CHULA2021a</strain>
    </source>
</reference>
<dbReference type="EMBL" id="CP013067">
    <property type="protein sequence ID" value="ALP40513.1"/>
    <property type="molecule type" value="Genomic_DNA"/>
</dbReference>
<organism evidence="1 3">
    <name type="scientific">Aeromonas schubertii</name>
    <dbReference type="NCBI Taxonomy" id="652"/>
    <lineage>
        <taxon>Bacteria</taxon>
        <taxon>Pseudomonadati</taxon>
        <taxon>Pseudomonadota</taxon>
        <taxon>Gammaproteobacteria</taxon>
        <taxon>Aeromonadales</taxon>
        <taxon>Aeromonadaceae</taxon>
        <taxon>Aeromonas</taxon>
    </lineage>
</organism>